<keyword evidence="2" id="KW-1003">Cell membrane</keyword>
<feature type="transmembrane region" description="Helical" evidence="6">
    <location>
        <begin position="21"/>
        <end position="40"/>
    </location>
</feature>
<dbReference type="PRINTS" id="PR01988">
    <property type="entry name" value="EXPORTERBACE"/>
</dbReference>
<organism evidence="7 8">
    <name type="scientific">Bacillus solimangrovi</name>
    <dbReference type="NCBI Taxonomy" id="1305675"/>
    <lineage>
        <taxon>Bacteria</taxon>
        <taxon>Bacillati</taxon>
        <taxon>Bacillota</taxon>
        <taxon>Bacilli</taxon>
        <taxon>Bacillales</taxon>
        <taxon>Bacillaceae</taxon>
        <taxon>Bacillus</taxon>
    </lineage>
</organism>
<dbReference type="STRING" id="1305675.BFG57_04640"/>
<evidence type="ECO:0000256" key="5">
    <source>
        <dbReference type="ARBA" id="ARBA00023136"/>
    </source>
</evidence>
<dbReference type="PANTHER" id="PTHR23513:SF11">
    <property type="entry name" value="STAPHYLOFERRIN A TRANSPORTER"/>
    <property type="match status" value="1"/>
</dbReference>
<feature type="transmembrane region" description="Helical" evidence="6">
    <location>
        <begin position="272"/>
        <end position="289"/>
    </location>
</feature>
<proteinExistence type="predicted"/>
<evidence type="ECO:0008006" key="9">
    <source>
        <dbReference type="Google" id="ProtNLM"/>
    </source>
</evidence>
<feature type="transmembrane region" description="Helical" evidence="6">
    <location>
        <begin position="129"/>
        <end position="150"/>
    </location>
</feature>
<evidence type="ECO:0000256" key="3">
    <source>
        <dbReference type="ARBA" id="ARBA00022692"/>
    </source>
</evidence>
<feature type="transmembrane region" description="Helical" evidence="6">
    <location>
        <begin position="46"/>
        <end position="63"/>
    </location>
</feature>
<accession>A0A1E5LC64</accession>
<dbReference type="EMBL" id="MJEH01000055">
    <property type="protein sequence ID" value="OEH91663.1"/>
    <property type="molecule type" value="Genomic_DNA"/>
</dbReference>
<name>A0A1E5LC64_9BACI</name>
<dbReference type="OrthoDB" id="9775268at2"/>
<feature type="transmembrane region" description="Helical" evidence="6">
    <location>
        <begin position="94"/>
        <end position="117"/>
    </location>
</feature>
<dbReference type="SUPFAM" id="SSF103473">
    <property type="entry name" value="MFS general substrate transporter"/>
    <property type="match status" value="1"/>
</dbReference>
<feature type="transmembrane region" description="Helical" evidence="6">
    <location>
        <begin position="207"/>
        <end position="227"/>
    </location>
</feature>
<sequence>MNQYLFLYGKGFSDFASRINFIASTSFLIANTNSSIWLAVYFLSRQIGAILSSVIISVLPISFSNKRLMIIGDLLCGITMIVLCIYPSPVTVIVSAGLIGAMYPIFQVSFQAILPDLFGKHALVSINSLLMKITSVISIIGFLVGGIIAYKFGYRMVLLFDGITYFVSLLTILKLKEKETNDRQELRTTPFVNENKSLKKLFSEQPLLRHLIIGSGVYAFAVSGYNFGLPLLSTEFAEYHSIANGLMWSSVAVGTLLGAIYFKCNTSLPNRVLPLVGFVYSVLMILPFLNDNLIFVVFILILVGFIESGFQISHATLVQSTHSIYLNRVLGINEVFVRIGFFCGFLIFPLLEQKLPLYMVILMMNLGLFFVSYQFWRYRRDVSFTS</sequence>
<evidence type="ECO:0000256" key="1">
    <source>
        <dbReference type="ARBA" id="ARBA00004651"/>
    </source>
</evidence>
<reference evidence="7 8" key="1">
    <citation type="submission" date="2016-08" db="EMBL/GenBank/DDBJ databases">
        <title>Genome of Bacillus solimangrovi GH2-4.</title>
        <authorList>
            <person name="Lim S."/>
            <person name="Kim B.-C."/>
        </authorList>
    </citation>
    <scope>NUCLEOTIDE SEQUENCE [LARGE SCALE GENOMIC DNA]</scope>
    <source>
        <strain evidence="7 8">GH2-4</strain>
    </source>
</reference>
<dbReference type="InterPro" id="IPR036259">
    <property type="entry name" value="MFS_trans_sf"/>
</dbReference>
<dbReference type="InterPro" id="IPR011701">
    <property type="entry name" value="MFS"/>
</dbReference>
<comment type="caution">
    <text evidence="7">The sequence shown here is derived from an EMBL/GenBank/DDBJ whole genome shotgun (WGS) entry which is preliminary data.</text>
</comment>
<dbReference type="InterPro" id="IPR022324">
    <property type="entry name" value="Bacilysin_exporter_BacE_put"/>
</dbReference>
<dbReference type="Gene3D" id="1.20.1250.20">
    <property type="entry name" value="MFS general substrate transporter like domains"/>
    <property type="match status" value="1"/>
</dbReference>
<dbReference type="CDD" id="cd06173">
    <property type="entry name" value="MFS_MefA_like"/>
    <property type="match status" value="1"/>
</dbReference>
<comment type="subcellular location">
    <subcellularLocation>
        <location evidence="1">Cell membrane</location>
        <topology evidence="1">Multi-pass membrane protein</topology>
    </subcellularLocation>
</comment>
<feature type="transmembrane region" description="Helical" evidence="6">
    <location>
        <begin position="330"/>
        <end position="351"/>
    </location>
</feature>
<keyword evidence="4 6" id="KW-1133">Transmembrane helix</keyword>
<evidence type="ECO:0000313" key="8">
    <source>
        <dbReference type="Proteomes" id="UP000095209"/>
    </source>
</evidence>
<evidence type="ECO:0000256" key="6">
    <source>
        <dbReference type="SAM" id="Phobius"/>
    </source>
</evidence>
<feature type="transmembrane region" description="Helical" evidence="6">
    <location>
        <begin position="295"/>
        <end position="318"/>
    </location>
</feature>
<evidence type="ECO:0000256" key="4">
    <source>
        <dbReference type="ARBA" id="ARBA00022989"/>
    </source>
</evidence>
<dbReference type="PANTHER" id="PTHR23513">
    <property type="entry name" value="INTEGRAL MEMBRANE EFFLUX PROTEIN-RELATED"/>
    <property type="match status" value="1"/>
</dbReference>
<keyword evidence="3 6" id="KW-0812">Transmembrane</keyword>
<keyword evidence="8" id="KW-1185">Reference proteome</keyword>
<dbReference type="Proteomes" id="UP000095209">
    <property type="component" value="Unassembled WGS sequence"/>
</dbReference>
<protein>
    <recommendedName>
        <fullName evidence="9">MFS transporter</fullName>
    </recommendedName>
</protein>
<gene>
    <name evidence="7" type="ORF">BFG57_04640</name>
</gene>
<dbReference type="Pfam" id="PF07690">
    <property type="entry name" value="MFS_1"/>
    <property type="match status" value="1"/>
</dbReference>
<dbReference type="AlphaFoldDB" id="A0A1E5LC64"/>
<dbReference type="RefSeq" id="WP_069718400.1">
    <property type="nucleotide sequence ID" value="NZ_MJEH01000055.1"/>
</dbReference>
<feature type="transmembrane region" description="Helical" evidence="6">
    <location>
        <begin position="357"/>
        <end position="376"/>
    </location>
</feature>
<evidence type="ECO:0000256" key="2">
    <source>
        <dbReference type="ARBA" id="ARBA00022475"/>
    </source>
</evidence>
<dbReference type="GO" id="GO:0005886">
    <property type="term" value="C:plasma membrane"/>
    <property type="evidence" value="ECO:0007669"/>
    <property type="project" value="UniProtKB-SubCell"/>
</dbReference>
<dbReference type="GO" id="GO:0022857">
    <property type="term" value="F:transmembrane transporter activity"/>
    <property type="evidence" value="ECO:0007669"/>
    <property type="project" value="InterPro"/>
</dbReference>
<feature type="transmembrane region" description="Helical" evidence="6">
    <location>
        <begin position="239"/>
        <end position="260"/>
    </location>
</feature>
<evidence type="ECO:0000313" key="7">
    <source>
        <dbReference type="EMBL" id="OEH91663.1"/>
    </source>
</evidence>
<keyword evidence="5 6" id="KW-0472">Membrane</keyword>